<protein>
    <recommendedName>
        <fullName evidence="1">Gal80p-like C-terminal domain-containing protein</fullName>
    </recommendedName>
</protein>
<proteinExistence type="predicted"/>
<feature type="domain" description="Gal80p-like C-terminal" evidence="1">
    <location>
        <begin position="120"/>
        <end position="270"/>
    </location>
</feature>
<comment type="caution">
    <text evidence="2">The sequence shown here is derived from an EMBL/GenBank/DDBJ whole genome shotgun (WGS) entry which is preliminary data.</text>
</comment>
<name>A0A1Y2E1Z2_9PEZI</name>
<gene>
    <name evidence="2" type="ORF">BCR38DRAFT_465957</name>
</gene>
<dbReference type="Proteomes" id="UP000193689">
    <property type="component" value="Unassembled WGS sequence"/>
</dbReference>
<evidence type="ECO:0000259" key="1">
    <source>
        <dbReference type="Pfam" id="PF22685"/>
    </source>
</evidence>
<dbReference type="Gene3D" id="3.30.360.10">
    <property type="entry name" value="Dihydrodipicolinate Reductase, domain 2"/>
    <property type="match status" value="1"/>
</dbReference>
<dbReference type="InterPro" id="IPR051317">
    <property type="entry name" value="Gfo/Idh/MocA_oxidoreduct"/>
</dbReference>
<reference evidence="2 3" key="1">
    <citation type="submission" date="2016-07" db="EMBL/GenBank/DDBJ databases">
        <title>Pervasive Adenine N6-methylation of Active Genes in Fungi.</title>
        <authorList>
            <consortium name="DOE Joint Genome Institute"/>
            <person name="Mondo S.J."/>
            <person name="Dannebaum R.O."/>
            <person name="Kuo R.C."/>
            <person name="Labutti K."/>
            <person name="Haridas S."/>
            <person name="Kuo A."/>
            <person name="Salamov A."/>
            <person name="Ahrendt S.R."/>
            <person name="Lipzen A."/>
            <person name="Sullivan W."/>
            <person name="Andreopoulos W.B."/>
            <person name="Clum A."/>
            <person name="Lindquist E."/>
            <person name="Daum C."/>
            <person name="Ramamoorthy G.K."/>
            <person name="Gryganskyi A."/>
            <person name="Culley D."/>
            <person name="Magnuson J.K."/>
            <person name="James T.Y."/>
            <person name="O'Malley M.A."/>
            <person name="Stajich J.E."/>
            <person name="Spatafora J.W."/>
            <person name="Visel A."/>
            <person name="Grigoriev I.V."/>
        </authorList>
    </citation>
    <scope>NUCLEOTIDE SEQUENCE [LARGE SCALE GENOMIC DNA]</scope>
    <source>
        <strain evidence="2 3">CBS 129021</strain>
    </source>
</reference>
<dbReference type="STRING" id="1141098.A0A1Y2E1Z2"/>
<dbReference type="Pfam" id="PF22685">
    <property type="entry name" value="Gal80p_C-like"/>
    <property type="match status" value="1"/>
</dbReference>
<dbReference type="Gene3D" id="3.40.50.720">
    <property type="entry name" value="NAD(P)-binding Rossmann-like Domain"/>
    <property type="match status" value="1"/>
</dbReference>
<dbReference type="PANTHER" id="PTHR43708">
    <property type="entry name" value="CONSERVED EXPRESSED OXIDOREDUCTASE (EUROFUNG)"/>
    <property type="match status" value="1"/>
</dbReference>
<accession>A0A1Y2E1Z2</accession>
<dbReference type="GeneID" id="63778928"/>
<dbReference type="InParanoid" id="A0A1Y2E1Z2"/>
<evidence type="ECO:0000313" key="3">
    <source>
        <dbReference type="Proteomes" id="UP000193689"/>
    </source>
</evidence>
<dbReference type="EMBL" id="MCFJ01000006">
    <property type="protein sequence ID" value="ORY65560.1"/>
    <property type="molecule type" value="Genomic_DNA"/>
</dbReference>
<dbReference type="InterPro" id="IPR036291">
    <property type="entry name" value="NAD(P)-bd_dom_sf"/>
</dbReference>
<sequence length="344" mass="36675">MSPILVGIIGLGASKASMAPGTWRVIAHPASIQGLPDYTIFAVSNPTVEFAKRSIDAHGLLADTRVYGDAEDIANDPNVGIIVVSVEPLGSNVDQAMRLARMTSDNSMKTLVGLQSRPDPLVQMVKSLPLSGFIGRVTSSSVVAFPSTFAVDLWSKGAEYYPEFNSGGNAFTIYFGHEFYLPVLHVFTYVLGDFADVRGPLKTQYTTIKLMDGWNGKAPNPAYPKTATDHILVQDPLKTAAATSIPFRKIKSADENVGTHWIITGTEGKIENVTLESGFATATPDPARRSLQLKIDTAGKAKNVDFAADDKSPAAQVLFPGTSAARLYEDPTKGGGDQVASGLL</sequence>
<dbReference type="RefSeq" id="XP_040716712.1">
    <property type="nucleotide sequence ID" value="XM_040862716.1"/>
</dbReference>
<dbReference type="AlphaFoldDB" id="A0A1Y2E1Z2"/>
<dbReference type="InterPro" id="IPR055080">
    <property type="entry name" value="Gal80p-like_C"/>
</dbReference>
<organism evidence="2 3">
    <name type="scientific">Pseudomassariella vexata</name>
    <dbReference type="NCBI Taxonomy" id="1141098"/>
    <lineage>
        <taxon>Eukaryota</taxon>
        <taxon>Fungi</taxon>
        <taxon>Dikarya</taxon>
        <taxon>Ascomycota</taxon>
        <taxon>Pezizomycotina</taxon>
        <taxon>Sordariomycetes</taxon>
        <taxon>Xylariomycetidae</taxon>
        <taxon>Amphisphaeriales</taxon>
        <taxon>Pseudomassariaceae</taxon>
        <taxon>Pseudomassariella</taxon>
    </lineage>
</organism>
<keyword evidence="3" id="KW-1185">Reference proteome</keyword>
<evidence type="ECO:0000313" key="2">
    <source>
        <dbReference type="EMBL" id="ORY65560.1"/>
    </source>
</evidence>
<dbReference type="SUPFAM" id="SSF51735">
    <property type="entry name" value="NAD(P)-binding Rossmann-fold domains"/>
    <property type="match status" value="1"/>
</dbReference>
<dbReference type="OrthoDB" id="64915at2759"/>
<dbReference type="PANTHER" id="PTHR43708:SF1">
    <property type="entry name" value="GALACTOSE_LACTOSE METABOLISM REGULATORY PROTEIN GAL80"/>
    <property type="match status" value="1"/>
</dbReference>